<accession>A0A0B6C107</accession>
<evidence type="ECO:0000313" key="1">
    <source>
        <dbReference type="EMBL" id="AJI43732.1"/>
    </source>
</evidence>
<dbReference type="KEGG" id="vg:23631996"/>
<keyword evidence="2" id="KW-1185">Reference proteome</keyword>
<proteinExistence type="predicted"/>
<dbReference type="GeneID" id="23631996"/>
<dbReference type="InterPro" id="IPR003412">
    <property type="entry name" value="Arteri_GP4"/>
</dbReference>
<gene>
    <name evidence="1" type="primary">ORF4</name>
</gene>
<sequence>MLGHQLHTAHINTVIAAGILGVLGVPTTATTTPHPSSSASDASATTVRPANAHTCLPCFITKVTHSSIYPIDSASGNVRVWSGGCATNFLGGTYNLSESVSVTDHAEQLLVASHCLATAVRLAANNHSAYLANYSGSIFLCHLNAPAFNPVVAIHPGAIRWASIITLLIVVARLRSLSR</sequence>
<dbReference type="GO" id="GO:0019031">
    <property type="term" value="C:viral envelope"/>
    <property type="evidence" value="ECO:0007669"/>
    <property type="project" value="InterPro"/>
</dbReference>
<dbReference type="OrthoDB" id="36598at10239"/>
<dbReference type="EMBL" id="KP126831">
    <property type="protein sequence ID" value="AJI43732.1"/>
    <property type="molecule type" value="Genomic_RNA"/>
</dbReference>
<name>A0A0B6C107_9NIDO</name>
<dbReference type="Proteomes" id="UP000171565">
    <property type="component" value="Segment"/>
</dbReference>
<dbReference type="Pfam" id="PF02497">
    <property type="entry name" value="Arteri_GP4"/>
    <property type="match status" value="1"/>
</dbReference>
<evidence type="ECO:0000313" key="2">
    <source>
        <dbReference type="Proteomes" id="UP000171565"/>
    </source>
</evidence>
<protein>
    <submittedName>
        <fullName evidence="1">GP4 protein</fullName>
    </submittedName>
</protein>
<dbReference type="RefSeq" id="YP_009121780.1">
    <property type="nucleotide sequence ID" value="NC_026509.1"/>
</dbReference>
<organism evidence="1 2">
    <name type="scientific">DeBrazza's monkey arterivirus</name>
    <dbReference type="NCBI Taxonomy" id="1965063"/>
    <lineage>
        <taxon>Viruses</taxon>
        <taxon>Riboviria</taxon>
        <taxon>Orthornavirae</taxon>
        <taxon>Pisuviricota</taxon>
        <taxon>Pisoniviricetes</taxon>
        <taxon>Nidovirales</taxon>
        <taxon>Arnidovirineae</taxon>
        <taxon>Arteriviridae</taxon>
        <taxon>Simarterivirinae</taxon>
        <taxon>Iotaarterivirus</taxon>
        <taxon>Debiartevirus</taxon>
        <taxon>Iotaarterivirus debrazmo</taxon>
    </lineage>
</organism>
<reference evidence="1 2" key="2">
    <citation type="submission" date="2015-02" db="EMBL/GenBank/DDBJ databases">
        <title>Virome of African Animals.</title>
        <authorList>
            <person name="Ng T.F.F."/>
            <person name="LeBreton M."/>
            <person name="Schneider B.S."/>
            <person name="Gillis A."/>
            <person name="Tamoufe U."/>
            <person name="Diffo L.D.D."/>
            <person name="Takuo J.M."/>
            <person name="Kondov N.O."/>
            <person name="Coffey L."/>
            <person name="Wolfe N.D."/>
            <person name="Delwart E."/>
        </authorList>
    </citation>
    <scope>NUCLEOTIDE SEQUENCE [LARGE SCALE GENOMIC DNA]</scope>
    <source>
        <strain evidence="1">PREDICT-06530</strain>
    </source>
</reference>
<reference evidence="1 2" key="1">
    <citation type="submission" date="2014-11" db="EMBL/GenBank/DDBJ databases">
        <authorList>
            <consortium name="USAID EPT PREDICT program"/>
            <person name="Ng T.F.F."/>
            <person name="LeBreton M."/>
            <person name="Schneider B.S."/>
            <person name="Gillis A."/>
            <person name="Tamoufe U."/>
            <person name="Diffo L.D.D."/>
            <person name="Takuo J.M."/>
            <person name="Kondov N.O."/>
            <person name="Coffey L."/>
            <person name="Wolfe N.D."/>
            <person name="Delwart E."/>
        </authorList>
    </citation>
    <scope>NUCLEOTIDE SEQUENCE [LARGE SCALE GENOMIC DNA]</scope>
    <source>
        <strain evidence="1">PREDICT-06530</strain>
    </source>
</reference>